<dbReference type="EMBL" id="OBDZ01000014">
    <property type="protein sequence ID" value="SNY30537.1"/>
    <property type="molecule type" value="Genomic_DNA"/>
</dbReference>
<dbReference type="InterPro" id="IPR020449">
    <property type="entry name" value="Tscrpt_reg_AraC-type_HTH"/>
</dbReference>
<dbReference type="InterPro" id="IPR037923">
    <property type="entry name" value="HTH-like"/>
</dbReference>
<dbReference type="PANTHER" id="PTHR43280:SF30">
    <property type="entry name" value="MMSAB OPERON REGULATORY PROTEIN"/>
    <property type="match status" value="1"/>
</dbReference>
<keyword evidence="3" id="KW-0804">Transcription</keyword>
<gene>
    <name evidence="5" type="ORF">SAMN06265827_1143</name>
</gene>
<dbReference type="AlphaFoldDB" id="A0A285H451"/>
<proteinExistence type="predicted"/>
<dbReference type="Pfam" id="PF02311">
    <property type="entry name" value="AraC_binding"/>
    <property type="match status" value="1"/>
</dbReference>
<organism evidence="5 6">
    <name type="scientific">Orenia metallireducens</name>
    <dbReference type="NCBI Taxonomy" id="1413210"/>
    <lineage>
        <taxon>Bacteria</taxon>
        <taxon>Bacillati</taxon>
        <taxon>Bacillota</taxon>
        <taxon>Clostridia</taxon>
        <taxon>Halanaerobiales</taxon>
        <taxon>Halobacteroidaceae</taxon>
        <taxon>Orenia</taxon>
    </lineage>
</organism>
<dbReference type="SMART" id="SM00342">
    <property type="entry name" value="HTH_ARAC"/>
    <property type="match status" value="1"/>
</dbReference>
<dbReference type="Gene3D" id="1.10.10.60">
    <property type="entry name" value="Homeodomain-like"/>
    <property type="match status" value="2"/>
</dbReference>
<dbReference type="PANTHER" id="PTHR43280">
    <property type="entry name" value="ARAC-FAMILY TRANSCRIPTIONAL REGULATOR"/>
    <property type="match status" value="1"/>
</dbReference>
<evidence type="ECO:0000313" key="5">
    <source>
        <dbReference type="EMBL" id="SNY30537.1"/>
    </source>
</evidence>
<accession>A0A285H451</accession>
<keyword evidence="6" id="KW-1185">Reference proteome</keyword>
<dbReference type="PROSITE" id="PS01124">
    <property type="entry name" value="HTH_ARAC_FAMILY_2"/>
    <property type="match status" value="1"/>
</dbReference>
<dbReference type="Proteomes" id="UP000219573">
    <property type="component" value="Unassembled WGS sequence"/>
</dbReference>
<dbReference type="InterPro" id="IPR018062">
    <property type="entry name" value="HTH_AraC-typ_CS"/>
</dbReference>
<evidence type="ECO:0000256" key="2">
    <source>
        <dbReference type="ARBA" id="ARBA00023125"/>
    </source>
</evidence>
<reference evidence="6" key="1">
    <citation type="submission" date="2017-09" db="EMBL/GenBank/DDBJ databases">
        <authorList>
            <person name="Varghese N."/>
            <person name="Submissions S."/>
        </authorList>
    </citation>
    <scope>NUCLEOTIDE SEQUENCE [LARGE SCALE GENOMIC DNA]</scope>
    <source>
        <strain evidence="6">MSL47</strain>
    </source>
</reference>
<dbReference type="SUPFAM" id="SSF46689">
    <property type="entry name" value="Homeodomain-like"/>
    <property type="match status" value="2"/>
</dbReference>
<dbReference type="InterPro" id="IPR009057">
    <property type="entry name" value="Homeodomain-like_sf"/>
</dbReference>
<evidence type="ECO:0000313" key="6">
    <source>
        <dbReference type="Proteomes" id="UP000219573"/>
    </source>
</evidence>
<dbReference type="InterPro" id="IPR003313">
    <property type="entry name" value="AraC-bd"/>
</dbReference>
<keyword evidence="2 5" id="KW-0238">DNA-binding</keyword>
<dbReference type="OrthoDB" id="9813413at2"/>
<dbReference type="CDD" id="cd06986">
    <property type="entry name" value="cupin_MmsR-like_N"/>
    <property type="match status" value="1"/>
</dbReference>
<keyword evidence="1" id="KW-0805">Transcription regulation</keyword>
<dbReference type="Gene3D" id="2.60.120.280">
    <property type="entry name" value="Regulatory protein AraC"/>
    <property type="match status" value="1"/>
</dbReference>
<evidence type="ECO:0000259" key="4">
    <source>
        <dbReference type="PROSITE" id="PS01124"/>
    </source>
</evidence>
<feature type="domain" description="HTH araC/xylS-type" evidence="4">
    <location>
        <begin position="177"/>
        <end position="275"/>
    </location>
</feature>
<dbReference type="GO" id="GO:0043565">
    <property type="term" value="F:sequence-specific DNA binding"/>
    <property type="evidence" value="ECO:0007669"/>
    <property type="project" value="InterPro"/>
</dbReference>
<name>A0A285H451_9FIRM</name>
<dbReference type="InterPro" id="IPR018060">
    <property type="entry name" value="HTH_AraC"/>
</dbReference>
<sequence length="279" mass="32805">MPYDLMDIDINRLNLTDLDMYQCGMQICRPNHSWGPGIRDHFLIHYIFEGEGIFEINNKTYQLQAGDGFLIPPDTITYYEAKRDNPWHYAWVGFNGIKAESYLKQANLTLNNPIFSVTETSFIKKCFTKMISTQELIRSREIRLTGLLYIFLSHLIEIRENNSSDNNDIDRTELYIKEIINFIAKNYYRKISITEIADHIGLDRSYMWSIFNESLHTSPQQFLINFRIDKSCELMKKKNLSIADISRSVGYQDPLTFSKTFKKIKGIPPSKYRKDLYNK</sequence>
<evidence type="ECO:0000256" key="3">
    <source>
        <dbReference type="ARBA" id="ARBA00023163"/>
    </source>
</evidence>
<dbReference type="RefSeq" id="WP_097018006.1">
    <property type="nucleotide sequence ID" value="NZ_OBDZ01000014.1"/>
</dbReference>
<dbReference type="GO" id="GO:0003700">
    <property type="term" value="F:DNA-binding transcription factor activity"/>
    <property type="evidence" value="ECO:0007669"/>
    <property type="project" value="InterPro"/>
</dbReference>
<dbReference type="SUPFAM" id="SSF51215">
    <property type="entry name" value="Regulatory protein AraC"/>
    <property type="match status" value="1"/>
</dbReference>
<evidence type="ECO:0000256" key="1">
    <source>
        <dbReference type="ARBA" id="ARBA00023015"/>
    </source>
</evidence>
<dbReference type="Pfam" id="PF12833">
    <property type="entry name" value="HTH_18"/>
    <property type="match status" value="1"/>
</dbReference>
<dbReference type="PROSITE" id="PS00041">
    <property type="entry name" value="HTH_ARAC_FAMILY_1"/>
    <property type="match status" value="1"/>
</dbReference>
<dbReference type="PRINTS" id="PR00032">
    <property type="entry name" value="HTHARAC"/>
</dbReference>
<protein>
    <submittedName>
        <fullName evidence="5">AraC-type DNA-binding protein</fullName>
    </submittedName>
</protein>